<feature type="region of interest" description="Disordered" evidence="1">
    <location>
        <begin position="114"/>
        <end position="182"/>
    </location>
</feature>
<feature type="region of interest" description="Disordered" evidence="1">
    <location>
        <begin position="1"/>
        <end position="72"/>
    </location>
</feature>
<sequence length="785" mass="88928">MKTKAGPAKSASNQPKVKSKKVKERPKSTGKLGPSVFAKTSSGVPAAPSRAAIPAKAPQRKQQLYHSSSHQYRANRKFGMEVAPDVSKLALSRPGIDPKPLISPVEGRRIVDAASRSALNKAKSSRDKEDVEMEDASDNGYNSLFEDDGDDPMTTTPAETQQPPQPPQPLQRTTTTTISKASVDSRYSNTYAAAWDGVKQSPEPIEGKASDTEWESDGFGHEMTSRSLLVHFGNIAQRQSTYPELRYFTEEERVEIGTTKKKIEHILFWGPRMTRLGKVSFTNVSEDFREFWSRYGEKGLWISKVLSLRYAHGEHQTDFGEPQEWFDIELENNNQWQPDVMASLRIANLNVALILGPNWHILIFNAGLSNINRKYGLPHGTGSALRGLFWNVGWDMRNEPLSEEADAFYKNPPLLETNDEESEWVLRQERGIDLDKILGLREKTSEDVYVAFLEATKANLSAESTNEIKKVLQLYKNVQVVKVDDVIDTGVSLAMAANTTGKPPAKFIIFVHWSHQFEMFRLPNLIQIRNQMPTSRFYLYGLRPESLYPEPSKKLVGAVSPFWHEGTTIFMTWGLARDHPEAVYRILAYAEVNQNVRLLVPGDFIDVFYESWQRKTSATTWNTEIYSERAVENASIELSLANLHMIIKEDQLRPDYQKVLNKIQLLNWCPEWENQNYAFSQQLQLEMFDLHLLNSPLATARMFLFVDNHQVGSLLNLQFKHIEKLDPSELGDLNPMLKLSANAEEFNRFVESHTQATAEKQKRSLKPPGKNAQSRKSKAGAPGTK</sequence>
<feature type="compositionally biased region" description="Low complexity" evidence="1">
    <location>
        <begin position="152"/>
        <end position="162"/>
    </location>
</feature>
<protein>
    <submittedName>
        <fullName evidence="2">Uncharacterized protein</fullName>
    </submittedName>
</protein>
<gene>
    <name evidence="2" type="ORF">BJ508DRAFT_26455</name>
</gene>
<feature type="compositionally biased region" description="Low complexity" evidence="1">
    <location>
        <begin position="45"/>
        <end position="57"/>
    </location>
</feature>
<evidence type="ECO:0000256" key="1">
    <source>
        <dbReference type="SAM" id="MobiDB-lite"/>
    </source>
</evidence>
<feature type="region of interest" description="Disordered" evidence="1">
    <location>
        <begin position="752"/>
        <end position="785"/>
    </location>
</feature>
<accession>A0A3N4IJ64</accession>
<proteinExistence type="predicted"/>
<evidence type="ECO:0000313" key="3">
    <source>
        <dbReference type="Proteomes" id="UP000275078"/>
    </source>
</evidence>
<evidence type="ECO:0000313" key="2">
    <source>
        <dbReference type="EMBL" id="RPA84748.1"/>
    </source>
</evidence>
<organism evidence="2 3">
    <name type="scientific">Ascobolus immersus RN42</name>
    <dbReference type="NCBI Taxonomy" id="1160509"/>
    <lineage>
        <taxon>Eukaryota</taxon>
        <taxon>Fungi</taxon>
        <taxon>Dikarya</taxon>
        <taxon>Ascomycota</taxon>
        <taxon>Pezizomycotina</taxon>
        <taxon>Pezizomycetes</taxon>
        <taxon>Pezizales</taxon>
        <taxon>Ascobolaceae</taxon>
        <taxon>Ascobolus</taxon>
    </lineage>
</organism>
<dbReference type="EMBL" id="ML119657">
    <property type="protein sequence ID" value="RPA84748.1"/>
    <property type="molecule type" value="Genomic_DNA"/>
</dbReference>
<feature type="compositionally biased region" description="Polar residues" evidence="1">
    <location>
        <begin position="60"/>
        <end position="72"/>
    </location>
</feature>
<name>A0A3N4IJ64_ASCIM</name>
<reference evidence="2 3" key="1">
    <citation type="journal article" date="2018" name="Nat. Ecol. Evol.">
        <title>Pezizomycetes genomes reveal the molecular basis of ectomycorrhizal truffle lifestyle.</title>
        <authorList>
            <person name="Murat C."/>
            <person name="Payen T."/>
            <person name="Noel B."/>
            <person name="Kuo A."/>
            <person name="Morin E."/>
            <person name="Chen J."/>
            <person name="Kohler A."/>
            <person name="Krizsan K."/>
            <person name="Balestrini R."/>
            <person name="Da Silva C."/>
            <person name="Montanini B."/>
            <person name="Hainaut M."/>
            <person name="Levati E."/>
            <person name="Barry K.W."/>
            <person name="Belfiori B."/>
            <person name="Cichocki N."/>
            <person name="Clum A."/>
            <person name="Dockter R.B."/>
            <person name="Fauchery L."/>
            <person name="Guy J."/>
            <person name="Iotti M."/>
            <person name="Le Tacon F."/>
            <person name="Lindquist E.A."/>
            <person name="Lipzen A."/>
            <person name="Malagnac F."/>
            <person name="Mello A."/>
            <person name="Molinier V."/>
            <person name="Miyauchi S."/>
            <person name="Poulain J."/>
            <person name="Riccioni C."/>
            <person name="Rubini A."/>
            <person name="Sitrit Y."/>
            <person name="Splivallo R."/>
            <person name="Traeger S."/>
            <person name="Wang M."/>
            <person name="Zifcakova L."/>
            <person name="Wipf D."/>
            <person name="Zambonelli A."/>
            <person name="Paolocci F."/>
            <person name="Nowrousian M."/>
            <person name="Ottonello S."/>
            <person name="Baldrian P."/>
            <person name="Spatafora J.W."/>
            <person name="Henrissat B."/>
            <person name="Nagy L.G."/>
            <person name="Aury J.M."/>
            <person name="Wincker P."/>
            <person name="Grigoriev I.V."/>
            <person name="Bonfante P."/>
            <person name="Martin F.M."/>
        </authorList>
    </citation>
    <scope>NUCLEOTIDE SEQUENCE [LARGE SCALE GENOMIC DNA]</scope>
    <source>
        <strain evidence="2 3">RN42</strain>
    </source>
</reference>
<dbReference type="Proteomes" id="UP000275078">
    <property type="component" value="Unassembled WGS sequence"/>
</dbReference>
<keyword evidence="3" id="KW-1185">Reference proteome</keyword>
<dbReference type="AlphaFoldDB" id="A0A3N4IJ64"/>